<dbReference type="EMBL" id="RJKE01000001">
    <property type="protein sequence ID" value="ROO89034.1"/>
    <property type="molecule type" value="Genomic_DNA"/>
</dbReference>
<proteinExistence type="predicted"/>
<dbReference type="AlphaFoldDB" id="A0A3N1D683"/>
<dbReference type="CDD" id="cd02440">
    <property type="entry name" value="AdoMet_MTases"/>
    <property type="match status" value="1"/>
</dbReference>
<feature type="domain" description="Methyltransferase type 11" evidence="1">
    <location>
        <begin position="51"/>
        <end position="148"/>
    </location>
</feature>
<dbReference type="SUPFAM" id="SSF53335">
    <property type="entry name" value="S-adenosyl-L-methionine-dependent methyltransferases"/>
    <property type="match status" value="1"/>
</dbReference>
<dbReference type="Proteomes" id="UP000272400">
    <property type="component" value="Unassembled WGS sequence"/>
</dbReference>
<sequence>MTASDAEAKASVAAMFDRSSATYEGLEGEYFAPMGRALVSRAGISPGSRVLDVGCGRGAVLAAAAAATGPSGAAVGIDLAPGMIERAAAAVADLPWVSVALGDAADPDFPDASFDAVLAGLVIFFLPAPEDALAAYRRVLRPGGRLAFTTFAAQDPLLGAVVKALTPLLPGGPVERPVDRFTGTASIGALLGDWDAVAFAVETFETPFAGKDALWDWFWSHGMRAVLERIPADRLDEARAIAYDAMDPAVGPGGGIFLRTSVRITTAIRPE</sequence>
<comment type="caution">
    <text evidence="2">The sequence shown here is derived from an EMBL/GenBank/DDBJ whole genome shotgun (WGS) entry which is preliminary data.</text>
</comment>
<organism evidence="2 3">
    <name type="scientific">Actinocorallia herbida</name>
    <dbReference type="NCBI Taxonomy" id="58109"/>
    <lineage>
        <taxon>Bacteria</taxon>
        <taxon>Bacillati</taxon>
        <taxon>Actinomycetota</taxon>
        <taxon>Actinomycetes</taxon>
        <taxon>Streptosporangiales</taxon>
        <taxon>Thermomonosporaceae</taxon>
        <taxon>Actinocorallia</taxon>
    </lineage>
</organism>
<evidence type="ECO:0000259" key="1">
    <source>
        <dbReference type="Pfam" id="PF08241"/>
    </source>
</evidence>
<keyword evidence="2" id="KW-0489">Methyltransferase</keyword>
<keyword evidence="2" id="KW-0808">Transferase</keyword>
<dbReference type="Gene3D" id="3.40.50.150">
    <property type="entry name" value="Vaccinia Virus protein VP39"/>
    <property type="match status" value="1"/>
</dbReference>
<dbReference type="RefSeq" id="WP_211360063.1">
    <property type="nucleotide sequence ID" value="NZ_RJKE01000001.1"/>
</dbReference>
<evidence type="ECO:0000313" key="3">
    <source>
        <dbReference type="Proteomes" id="UP000272400"/>
    </source>
</evidence>
<dbReference type="GO" id="GO:0008757">
    <property type="term" value="F:S-adenosylmethionine-dependent methyltransferase activity"/>
    <property type="evidence" value="ECO:0007669"/>
    <property type="project" value="InterPro"/>
</dbReference>
<dbReference type="InterPro" id="IPR013216">
    <property type="entry name" value="Methyltransf_11"/>
</dbReference>
<dbReference type="InterPro" id="IPR029063">
    <property type="entry name" value="SAM-dependent_MTases_sf"/>
</dbReference>
<dbReference type="PANTHER" id="PTHR43591">
    <property type="entry name" value="METHYLTRANSFERASE"/>
    <property type="match status" value="1"/>
</dbReference>
<dbReference type="Pfam" id="PF08241">
    <property type="entry name" value="Methyltransf_11"/>
    <property type="match status" value="1"/>
</dbReference>
<reference evidence="2 3" key="1">
    <citation type="submission" date="2018-11" db="EMBL/GenBank/DDBJ databases">
        <title>Sequencing the genomes of 1000 actinobacteria strains.</title>
        <authorList>
            <person name="Klenk H.-P."/>
        </authorList>
    </citation>
    <scope>NUCLEOTIDE SEQUENCE [LARGE SCALE GENOMIC DNA]</scope>
    <source>
        <strain evidence="2 3">DSM 44254</strain>
    </source>
</reference>
<keyword evidence="3" id="KW-1185">Reference proteome</keyword>
<protein>
    <submittedName>
        <fullName evidence="2">Methyltransferase family protein</fullName>
    </submittedName>
</protein>
<gene>
    <name evidence="2" type="ORF">EDD29_6721</name>
</gene>
<dbReference type="GO" id="GO:0032259">
    <property type="term" value="P:methylation"/>
    <property type="evidence" value="ECO:0007669"/>
    <property type="project" value="UniProtKB-KW"/>
</dbReference>
<evidence type="ECO:0000313" key="2">
    <source>
        <dbReference type="EMBL" id="ROO89034.1"/>
    </source>
</evidence>
<name>A0A3N1D683_9ACTN</name>
<dbReference type="PANTHER" id="PTHR43591:SF99">
    <property type="entry name" value="OS06G0646000 PROTEIN"/>
    <property type="match status" value="1"/>
</dbReference>
<accession>A0A3N1D683</accession>